<organism evidence="1 2">
    <name type="scientific">Planococcus shixiaomingii</name>
    <dbReference type="NCBI Taxonomy" id="3058393"/>
    <lineage>
        <taxon>Bacteria</taxon>
        <taxon>Bacillati</taxon>
        <taxon>Bacillota</taxon>
        <taxon>Bacilli</taxon>
        <taxon>Bacillales</taxon>
        <taxon>Caryophanaceae</taxon>
        <taxon>Planococcus</taxon>
    </lineage>
</organism>
<gene>
    <name evidence="1" type="ORF">QWY14_10435</name>
</gene>
<comment type="caution">
    <text evidence="1">The sequence shown here is derived from an EMBL/GenBank/DDBJ whole genome shotgun (WGS) entry which is preliminary data.</text>
</comment>
<dbReference type="SUPFAM" id="SSF101386">
    <property type="entry name" value="all-alpha NTP pyrophosphatases"/>
    <property type="match status" value="1"/>
</dbReference>
<dbReference type="InterPro" id="IPR021130">
    <property type="entry name" value="PRib-ATP_PPHydrolase-like"/>
</dbReference>
<evidence type="ECO:0000313" key="1">
    <source>
        <dbReference type="EMBL" id="MDN7242219.1"/>
    </source>
</evidence>
<dbReference type="EMBL" id="JAUJWV010000001">
    <property type="protein sequence ID" value="MDN7242219.1"/>
    <property type="molecule type" value="Genomic_DNA"/>
</dbReference>
<protein>
    <submittedName>
        <fullName evidence="1">Nucleoside triphosphate pyrophosphohydrolase</fullName>
    </submittedName>
</protein>
<dbReference type="Gene3D" id="1.10.287.1080">
    <property type="entry name" value="MazG-like"/>
    <property type="match status" value="1"/>
</dbReference>
<name>A0ABT8N2U9_9BACL</name>
<dbReference type="Pfam" id="PF01503">
    <property type="entry name" value="PRA-PH"/>
    <property type="match status" value="1"/>
</dbReference>
<proteinExistence type="predicted"/>
<accession>A0ABT8N2U9</accession>
<keyword evidence="2" id="KW-1185">Reference proteome</keyword>
<sequence>MSQYNKLVRDNIPEIIKRSGKEFSMLILSEEKYRIALNKKIDEELNEYYDAKDNKEAIEELADILELIQVSAETLGFSLEQLEKIRKVKAEKNGSFKKRVFLIEIED</sequence>
<dbReference type="Proteomes" id="UP001172055">
    <property type="component" value="Unassembled WGS sequence"/>
</dbReference>
<dbReference type="InterPro" id="IPR038735">
    <property type="entry name" value="MSMEG_1276-like_NTP-PPase_dom"/>
</dbReference>
<evidence type="ECO:0000313" key="2">
    <source>
        <dbReference type="Proteomes" id="UP001172055"/>
    </source>
</evidence>
<dbReference type="RefSeq" id="WP_301723732.1">
    <property type="nucleotide sequence ID" value="NZ_JAUJWV010000001.1"/>
</dbReference>
<dbReference type="CDD" id="cd11532">
    <property type="entry name" value="NTP-PPase_COG4997"/>
    <property type="match status" value="1"/>
</dbReference>
<reference evidence="1 2" key="1">
    <citation type="submission" date="2023-06" db="EMBL/GenBank/DDBJ databases">
        <title>Novel species in genus Planococcus.</title>
        <authorList>
            <person name="Ning S."/>
        </authorList>
    </citation>
    <scope>NUCLEOTIDE SEQUENCE [LARGE SCALE GENOMIC DNA]</scope>
    <source>
        <strain evidence="1 2">N028</strain>
    </source>
</reference>